<evidence type="ECO:0000256" key="1">
    <source>
        <dbReference type="ARBA" id="ARBA00007754"/>
    </source>
</evidence>
<proteinExistence type="inferred from homology"/>
<reference evidence="9" key="2">
    <citation type="submission" date="2012-02" db="EMBL/GenBank/DDBJ databases">
        <title>Complete genome sequence of Blastococcus saxobsidens strain DD2.</title>
        <authorList>
            <person name="Genoscope."/>
        </authorList>
    </citation>
    <scope>NUCLEOTIDE SEQUENCE [LARGE SCALE GENOMIC DNA]</scope>
    <source>
        <strain evidence="9">DD2</strain>
    </source>
</reference>
<dbReference type="InterPro" id="IPR022790">
    <property type="entry name" value="GH26_dom"/>
</dbReference>
<dbReference type="GO" id="GO:0016985">
    <property type="term" value="F:mannan endo-1,4-beta-mannosidase activity"/>
    <property type="evidence" value="ECO:0007669"/>
    <property type="project" value="InterPro"/>
</dbReference>
<dbReference type="STRING" id="1146883.BLASA_0416"/>
<dbReference type="HOGENOM" id="CLU_033703_0_0_11"/>
<dbReference type="PROSITE" id="PS51257">
    <property type="entry name" value="PROKAR_LIPOPROTEIN"/>
    <property type="match status" value="1"/>
</dbReference>
<dbReference type="PANTHER" id="PTHR40079">
    <property type="entry name" value="MANNAN ENDO-1,4-BETA-MANNOSIDASE E-RELATED"/>
    <property type="match status" value="1"/>
</dbReference>
<gene>
    <name evidence="8" type="ordered locus">BLASA_0416</name>
</gene>
<dbReference type="EMBL" id="FO117623">
    <property type="protein sequence ID" value="CCG01385.1"/>
    <property type="molecule type" value="Genomic_DNA"/>
</dbReference>
<dbReference type="Pfam" id="PF02156">
    <property type="entry name" value="Glyco_hydro_26"/>
    <property type="match status" value="1"/>
</dbReference>
<comment type="similarity">
    <text evidence="1 4">Belongs to the glycosyl hydrolase 26 family.</text>
</comment>
<keyword evidence="6" id="KW-0732">Signal</keyword>
<feature type="active site" description="Proton donor" evidence="4">
    <location>
        <position position="267"/>
    </location>
</feature>
<feature type="chain" id="PRO_5038541602" evidence="6">
    <location>
        <begin position="29"/>
        <end position="446"/>
    </location>
</feature>
<evidence type="ECO:0000256" key="5">
    <source>
        <dbReference type="SAM" id="MobiDB-lite"/>
    </source>
</evidence>
<keyword evidence="2 4" id="KW-0378">Hydrolase</keyword>
<dbReference type="PROSITE" id="PS51764">
    <property type="entry name" value="GH26"/>
    <property type="match status" value="1"/>
</dbReference>
<feature type="signal peptide" evidence="6">
    <location>
        <begin position="1"/>
        <end position="28"/>
    </location>
</feature>
<feature type="domain" description="GH26" evidence="7">
    <location>
        <begin position="124"/>
        <end position="446"/>
    </location>
</feature>
<dbReference type="Gene3D" id="3.20.20.80">
    <property type="entry name" value="Glycosidases"/>
    <property type="match status" value="1"/>
</dbReference>
<accession>H6RN32</accession>
<evidence type="ECO:0000256" key="3">
    <source>
        <dbReference type="ARBA" id="ARBA00023295"/>
    </source>
</evidence>
<sequence>MKLPRSRVGATALAAVALLSITACQPLAQLSHGPDSPSQGAVIGARQGGIPESGPTDEGTAVSRGERRAPTAVPPGTPLVTAAPPAEVPVEVPAAAVPESPAPVVAPPTAAAPPAADAPPAAAPPAAAAPAAVPPAAAPPAAAAGRQAAAMQGSRSGAAWRSGVYVPGSDPEEYEAFAAWRGRELDVVVDWPARSSWADIVNPTWLYNNWSGTPYIKSFGVAMLPEKESASLDACARGSYDRHWREFGENLAERGLADEVIIRLGWEFNGDWYKWSARNPEAFAACWRAIHTQVERVAPELRWDWNVNRGRGHSVADARKAYPGDQYVDIVGIDSYDIWPGVRTEADWQEHLAGEFGLRFWADFAIQRGKQVSVPEWGLYPGTEQAGNNGGDNPLYIEKMVGFFRSLGDHLAYESYFNQSRSGVAGSLVSPNQNPRGSAAYQKLYR</sequence>
<dbReference type="InterPro" id="IPR000805">
    <property type="entry name" value="Glyco_hydro_26"/>
</dbReference>
<dbReference type="SUPFAM" id="SSF51445">
    <property type="entry name" value="(Trans)glycosidases"/>
    <property type="match status" value="1"/>
</dbReference>
<evidence type="ECO:0000256" key="6">
    <source>
        <dbReference type="SAM" id="SignalP"/>
    </source>
</evidence>
<evidence type="ECO:0000256" key="2">
    <source>
        <dbReference type="ARBA" id="ARBA00022801"/>
    </source>
</evidence>
<dbReference type="Proteomes" id="UP000007517">
    <property type="component" value="Chromosome"/>
</dbReference>
<dbReference type="GO" id="GO:0006080">
    <property type="term" value="P:substituted mannan metabolic process"/>
    <property type="evidence" value="ECO:0007669"/>
    <property type="project" value="InterPro"/>
</dbReference>
<reference evidence="8 9" key="1">
    <citation type="journal article" date="2012" name="J. Bacteriol.">
        <title>Genome Sequence of Blastococcus saxobsidens DD2, a Stone-Inhabiting Bacterium.</title>
        <authorList>
            <person name="Chouaia B."/>
            <person name="Crotti E."/>
            <person name="Brusetti L."/>
            <person name="Daffonchio D."/>
            <person name="Essoussi I."/>
            <person name="Nouioui I."/>
            <person name="Sbissi I."/>
            <person name="Ghodhbane-Gtari F."/>
            <person name="Gtari M."/>
            <person name="Vacherie B."/>
            <person name="Barbe V."/>
            <person name="Medigue C."/>
            <person name="Gury J."/>
            <person name="Pujic P."/>
            <person name="Normand P."/>
        </authorList>
    </citation>
    <scope>NUCLEOTIDE SEQUENCE [LARGE SCALE GENOMIC DNA]</scope>
    <source>
        <strain evidence="8 9">DD2</strain>
    </source>
</reference>
<organism evidence="8 9">
    <name type="scientific">Blastococcus saxobsidens (strain DD2)</name>
    <dbReference type="NCBI Taxonomy" id="1146883"/>
    <lineage>
        <taxon>Bacteria</taxon>
        <taxon>Bacillati</taxon>
        <taxon>Actinomycetota</taxon>
        <taxon>Actinomycetes</taxon>
        <taxon>Geodermatophilales</taxon>
        <taxon>Geodermatophilaceae</taxon>
        <taxon>Blastococcus</taxon>
    </lineage>
</organism>
<feature type="active site" description="Nucleophile" evidence="4">
    <location>
        <position position="376"/>
    </location>
</feature>
<dbReference type="eggNOG" id="COG4124">
    <property type="taxonomic scope" value="Bacteria"/>
</dbReference>
<evidence type="ECO:0000313" key="9">
    <source>
        <dbReference type="Proteomes" id="UP000007517"/>
    </source>
</evidence>
<feature type="compositionally biased region" description="Low complexity" evidence="5">
    <location>
        <begin position="107"/>
        <end position="131"/>
    </location>
</feature>
<evidence type="ECO:0000256" key="4">
    <source>
        <dbReference type="PROSITE-ProRule" id="PRU01100"/>
    </source>
</evidence>
<protein>
    <submittedName>
        <fullName evidence="8">Putative (Trans)glycosidase</fullName>
    </submittedName>
</protein>
<keyword evidence="3 4" id="KW-0326">Glycosidase</keyword>
<feature type="region of interest" description="Disordered" evidence="5">
    <location>
        <begin position="107"/>
        <end position="138"/>
    </location>
</feature>
<dbReference type="KEGG" id="bsd:BLASA_0416"/>
<name>H6RN32_BLASD</name>
<feature type="region of interest" description="Disordered" evidence="5">
    <location>
        <begin position="426"/>
        <end position="446"/>
    </location>
</feature>
<evidence type="ECO:0000313" key="8">
    <source>
        <dbReference type="EMBL" id="CCG01385.1"/>
    </source>
</evidence>
<feature type="region of interest" description="Disordered" evidence="5">
    <location>
        <begin position="30"/>
        <end position="82"/>
    </location>
</feature>
<evidence type="ECO:0000259" key="7">
    <source>
        <dbReference type="PROSITE" id="PS51764"/>
    </source>
</evidence>
<dbReference type="AlphaFoldDB" id="H6RN32"/>
<dbReference type="InterPro" id="IPR017853">
    <property type="entry name" value="GH"/>
</dbReference>
<keyword evidence="9" id="KW-1185">Reference proteome</keyword>
<dbReference type="PANTHER" id="PTHR40079:SF4">
    <property type="entry name" value="GH26 DOMAIN-CONTAINING PROTEIN-RELATED"/>
    <property type="match status" value="1"/>
</dbReference>